<dbReference type="Pfam" id="PF13456">
    <property type="entry name" value="RVT_3"/>
    <property type="match status" value="1"/>
</dbReference>
<evidence type="ECO:0000313" key="2">
    <source>
        <dbReference type="EMBL" id="PIS43050.1"/>
    </source>
</evidence>
<dbReference type="Proteomes" id="UP000231542">
    <property type="component" value="Unassembled WGS sequence"/>
</dbReference>
<evidence type="ECO:0000313" key="3">
    <source>
        <dbReference type="Proteomes" id="UP000231542"/>
    </source>
</evidence>
<dbReference type="PANTHER" id="PTHR48475">
    <property type="entry name" value="RIBONUCLEASE H"/>
    <property type="match status" value="1"/>
</dbReference>
<accession>A0A2H0YX38</accession>
<organism evidence="2 3">
    <name type="scientific">Candidatus Kerfeldbacteria bacterium CG08_land_8_20_14_0_20_40_16</name>
    <dbReference type="NCBI Taxonomy" id="2014244"/>
    <lineage>
        <taxon>Bacteria</taxon>
        <taxon>Candidatus Kerfeldiibacteriota</taxon>
    </lineage>
</organism>
<proteinExistence type="predicted"/>
<dbReference type="AlphaFoldDB" id="A0A2H0YX38"/>
<dbReference type="CDD" id="cd09279">
    <property type="entry name" value="RNase_HI_like"/>
    <property type="match status" value="1"/>
</dbReference>
<dbReference type="InterPro" id="IPR012337">
    <property type="entry name" value="RNaseH-like_sf"/>
</dbReference>
<dbReference type="PANTHER" id="PTHR48475:SF1">
    <property type="entry name" value="RNASE H TYPE-1 DOMAIN-CONTAINING PROTEIN"/>
    <property type="match status" value="1"/>
</dbReference>
<dbReference type="Gene3D" id="3.30.420.10">
    <property type="entry name" value="Ribonuclease H-like superfamily/Ribonuclease H"/>
    <property type="match status" value="1"/>
</dbReference>
<dbReference type="InterPro" id="IPR036397">
    <property type="entry name" value="RNaseH_sf"/>
</dbReference>
<evidence type="ECO:0000259" key="1">
    <source>
        <dbReference type="PROSITE" id="PS50879"/>
    </source>
</evidence>
<dbReference type="EMBL" id="PEXU01000004">
    <property type="protein sequence ID" value="PIS43050.1"/>
    <property type="molecule type" value="Genomic_DNA"/>
</dbReference>
<dbReference type="GO" id="GO:0004523">
    <property type="term" value="F:RNA-DNA hybrid ribonuclease activity"/>
    <property type="evidence" value="ECO:0007669"/>
    <property type="project" value="InterPro"/>
</dbReference>
<protein>
    <submittedName>
        <fullName evidence="2">Ribonuclease H</fullName>
    </submittedName>
</protein>
<gene>
    <name evidence="2" type="ORF">COT24_00355</name>
</gene>
<feature type="domain" description="RNase H type-1" evidence="1">
    <location>
        <begin position="1"/>
        <end position="137"/>
    </location>
</feature>
<reference evidence="2 3" key="1">
    <citation type="submission" date="2017-09" db="EMBL/GenBank/DDBJ databases">
        <title>Depth-based differentiation of microbial function through sediment-hosted aquifers and enrichment of novel symbionts in the deep terrestrial subsurface.</title>
        <authorList>
            <person name="Probst A.J."/>
            <person name="Ladd B."/>
            <person name="Jarett J.K."/>
            <person name="Geller-Mcgrath D.E."/>
            <person name="Sieber C.M."/>
            <person name="Emerson J.B."/>
            <person name="Anantharaman K."/>
            <person name="Thomas B.C."/>
            <person name="Malmstrom R."/>
            <person name="Stieglmeier M."/>
            <person name="Klingl A."/>
            <person name="Woyke T."/>
            <person name="Ryan C.M."/>
            <person name="Banfield J.F."/>
        </authorList>
    </citation>
    <scope>NUCLEOTIDE SEQUENCE [LARGE SCALE GENOMIC DNA]</scope>
    <source>
        <strain evidence="2">CG08_land_8_20_14_0_20_40_16</strain>
    </source>
</reference>
<comment type="caution">
    <text evidence="2">The sequence shown here is derived from an EMBL/GenBank/DDBJ whole genome shotgun (WGS) entry which is preliminary data.</text>
</comment>
<dbReference type="InterPro" id="IPR002156">
    <property type="entry name" value="RNaseH_domain"/>
</dbReference>
<dbReference type="SUPFAM" id="SSF53098">
    <property type="entry name" value="Ribonuclease H-like"/>
    <property type="match status" value="1"/>
</dbReference>
<sequence>MKSLLKIYTDGGARGNPGPAAAGVVIFNEQGKLIGKYSKFLGETTNNQAEYQAVIFALEKARQLKGTTLKLHLDSEIVVQQLNRKYKIKDSGLAALFVKIWNTGQSFKSIEYNYIPREKNKLADSQVNLCLDQYTKA</sequence>
<dbReference type="GO" id="GO:0003676">
    <property type="term" value="F:nucleic acid binding"/>
    <property type="evidence" value="ECO:0007669"/>
    <property type="project" value="InterPro"/>
</dbReference>
<dbReference type="PROSITE" id="PS50879">
    <property type="entry name" value="RNASE_H_1"/>
    <property type="match status" value="1"/>
</dbReference>
<name>A0A2H0YX38_9BACT</name>